<evidence type="ECO:0000313" key="1">
    <source>
        <dbReference type="EMBL" id="MFC3228766.1"/>
    </source>
</evidence>
<protein>
    <recommendedName>
        <fullName evidence="3">YgiT-type zinc finger protein</fullName>
    </recommendedName>
</protein>
<dbReference type="RefSeq" id="WP_379902193.1">
    <property type="nucleotide sequence ID" value="NZ_JBHRTR010000028.1"/>
</dbReference>
<accession>A0ABV7L269</accession>
<dbReference type="Proteomes" id="UP001595528">
    <property type="component" value="Unassembled WGS sequence"/>
</dbReference>
<sequence>MPASCCGRCGGEGFEVVEGRPAGAHFRIALVQCASCGAVVGAMPAVNVEDQLRQMDRKLQTMDYSIQHIASRR</sequence>
<keyword evidence="2" id="KW-1185">Reference proteome</keyword>
<proteinExistence type="predicted"/>
<organism evidence="1 2">
    <name type="scientific">Marinibaculum pumilum</name>
    <dbReference type="NCBI Taxonomy" id="1766165"/>
    <lineage>
        <taxon>Bacteria</taxon>
        <taxon>Pseudomonadati</taxon>
        <taxon>Pseudomonadota</taxon>
        <taxon>Alphaproteobacteria</taxon>
        <taxon>Rhodospirillales</taxon>
        <taxon>Rhodospirillaceae</taxon>
        <taxon>Marinibaculum</taxon>
    </lineage>
</organism>
<comment type="caution">
    <text evidence="1">The sequence shown here is derived from an EMBL/GenBank/DDBJ whole genome shotgun (WGS) entry which is preliminary data.</text>
</comment>
<evidence type="ECO:0000313" key="2">
    <source>
        <dbReference type="Proteomes" id="UP001595528"/>
    </source>
</evidence>
<dbReference type="EMBL" id="JBHRTR010000028">
    <property type="protein sequence ID" value="MFC3228766.1"/>
    <property type="molecule type" value="Genomic_DNA"/>
</dbReference>
<name>A0ABV7L269_9PROT</name>
<reference evidence="2" key="1">
    <citation type="journal article" date="2019" name="Int. J. Syst. Evol. Microbiol.">
        <title>The Global Catalogue of Microorganisms (GCM) 10K type strain sequencing project: providing services to taxonomists for standard genome sequencing and annotation.</title>
        <authorList>
            <consortium name="The Broad Institute Genomics Platform"/>
            <consortium name="The Broad Institute Genome Sequencing Center for Infectious Disease"/>
            <person name="Wu L."/>
            <person name="Ma J."/>
        </authorList>
    </citation>
    <scope>NUCLEOTIDE SEQUENCE [LARGE SCALE GENOMIC DNA]</scope>
    <source>
        <strain evidence="2">KCTC 42964</strain>
    </source>
</reference>
<evidence type="ECO:0008006" key="3">
    <source>
        <dbReference type="Google" id="ProtNLM"/>
    </source>
</evidence>
<gene>
    <name evidence="1" type="ORF">ACFOGJ_16095</name>
</gene>